<evidence type="ECO:0000259" key="8">
    <source>
        <dbReference type="Pfam" id="PF00482"/>
    </source>
</evidence>
<comment type="subcellular location">
    <subcellularLocation>
        <location evidence="1">Cell membrane</location>
        <topology evidence="1">Multi-pass membrane protein</topology>
    </subcellularLocation>
</comment>
<dbReference type="GO" id="GO:0005886">
    <property type="term" value="C:plasma membrane"/>
    <property type="evidence" value="ECO:0007669"/>
    <property type="project" value="UniProtKB-SubCell"/>
</dbReference>
<dbReference type="InterPro" id="IPR042094">
    <property type="entry name" value="T2SS_GspF_sf"/>
</dbReference>
<organism evidence="9 10">
    <name type="scientific">Candidatus Portnoybacteria bacterium CG10_big_fil_rev_8_21_14_0_10_43_39</name>
    <dbReference type="NCBI Taxonomy" id="1974815"/>
    <lineage>
        <taxon>Bacteria</taxon>
        <taxon>Candidatus Portnoyibacteriota</taxon>
    </lineage>
</organism>
<evidence type="ECO:0000313" key="10">
    <source>
        <dbReference type="Proteomes" id="UP000231255"/>
    </source>
</evidence>
<keyword evidence="3" id="KW-1003">Cell membrane</keyword>
<comment type="similarity">
    <text evidence="2">Belongs to the GSP F family.</text>
</comment>
<dbReference type="EMBL" id="PFDZ01000051">
    <property type="protein sequence ID" value="PJE59081.1"/>
    <property type="molecule type" value="Genomic_DNA"/>
</dbReference>
<comment type="caution">
    <text evidence="9">The sequence shown here is derived from an EMBL/GenBank/DDBJ whole genome shotgun (WGS) entry which is preliminary data.</text>
</comment>
<feature type="domain" description="Type II secretion system protein GspF" evidence="8">
    <location>
        <begin position="1"/>
        <end position="59"/>
    </location>
</feature>
<evidence type="ECO:0000256" key="7">
    <source>
        <dbReference type="SAM" id="Phobius"/>
    </source>
</evidence>
<keyword evidence="4 7" id="KW-0812">Transmembrane</keyword>
<dbReference type="InterPro" id="IPR003004">
    <property type="entry name" value="GspF/PilC"/>
</dbReference>
<reference evidence="10" key="1">
    <citation type="submission" date="2017-09" db="EMBL/GenBank/DDBJ databases">
        <title>Depth-based differentiation of microbial function through sediment-hosted aquifers and enrichment of novel symbionts in the deep terrestrial subsurface.</title>
        <authorList>
            <person name="Probst A.J."/>
            <person name="Ladd B."/>
            <person name="Jarett J.K."/>
            <person name="Geller-Mcgrath D.E."/>
            <person name="Sieber C.M.K."/>
            <person name="Emerson J.B."/>
            <person name="Anantharaman K."/>
            <person name="Thomas B.C."/>
            <person name="Malmstrom R."/>
            <person name="Stieglmeier M."/>
            <person name="Klingl A."/>
            <person name="Woyke T."/>
            <person name="Ryan C.M."/>
            <person name="Banfield J.F."/>
        </authorList>
    </citation>
    <scope>NUCLEOTIDE SEQUENCE [LARGE SCALE GENOMIC DNA]</scope>
</reference>
<evidence type="ECO:0000313" key="9">
    <source>
        <dbReference type="EMBL" id="PJE59081.1"/>
    </source>
</evidence>
<evidence type="ECO:0000256" key="2">
    <source>
        <dbReference type="ARBA" id="ARBA00005745"/>
    </source>
</evidence>
<dbReference type="PANTHER" id="PTHR30012">
    <property type="entry name" value="GENERAL SECRETION PATHWAY PROTEIN"/>
    <property type="match status" value="1"/>
</dbReference>
<dbReference type="Proteomes" id="UP000231255">
    <property type="component" value="Unassembled WGS sequence"/>
</dbReference>
<keyword evidence="6 7" id="KW-0472">Membrane</keyword>
<dbReference type="Pfam" id="PF00482">
    <property type="entry name" value="T2SSF"/>
    <property type="match status" value="1"/>
</dbReference>
<evidence type="ECO:0000256" key="6">
    <source>
        <dbReference type="ARBA" id="ARBA00023136"/>
    </source>
</evidence>
<dbReference type="Gene3D" id="1.20.81.30">
    <property type="entry name" value="Type II secretion system (T2SS), domain F"/>
    <property type="match status" value="1"/>
</dbReference>
<evidence type="ECO:0000256" key="5">
    <source>
        <dbReference type="ARBA" id="ARBA00022989"/>
    </source>
</evidence>
<protein>
    <recommendedName>
        <fullName evidence="8">Type II secretion system protein GspF domain-containing protein</fullName>
    </recommendedName>
</protein>
<evidence type="ECO:0000256" key="4">
    <source>
        <dbReference type="ARBA" id="ARBA00022692"/>
    </source>
</evidence>
<name>A0A2M8KGM7_9BACT</name>
<sequence>MIKTGEKTGKMESILEKLSIFYNKEVENIVNNLSQIIEPLLLVILGIGVAILVFSVFMPIYNLAGSI</sequence>
<keyword evidence="5 7" id="KW-1133">Transmembrane helix</keyword>
<dbReference type="AlphaFoldDB" id="A0A2M8KGM7"/>
<evidence type="ECO:0000256" key="1">
    <source>
        <dbReference type="ARBA" id="ARBA00004651"/>
    </source>
</evidence>
<dbReference type="PANTHER" id="PTHR30012:SF0">
    <property type="entry name" value="TYPE II SECRETION SYSTEM PROTEIN F-RELATED"/>
    <property type="match status" value="1"/>
</dbReference>
<feature type="transmembrane region" description="Helical" evidence="7">
    <location>
        <begin position="40"/>
        <end position="61"/>
    </location>
</feature>
<gene>
    <name evidence="9" type="ORF">COU84_02235</name>
</gene>
<dbReference type="InterPro" id="IPR018076">
    <property type="entry name" value="T2SS_GspF_dom"/>
</dbReference>
<proteinExistence type="inferred from homology"/>
<accession>A0A2M8KGM7</accession>
<evidence type="ECO:0000256" key="3">
    <source>
        <dbReference type="ARBA" id="ARBA00022475"/>
    </source>
</evidence>